<reference evidence="1 2" key="1">
    <citation type="submission" date="2018-08" db="EMBL/GenBank/DDBJ databases">
        <title>Genome sequencing of Agrobacterium vitis strain ICMP 10754.</title>
        <authorList>
            <person name="Visnovsky S.B."/>
            <person name="Pitman A.R."/>
        </authorList>
    </citation>
    <scope>NUCLEOTIDE SEQUENCE [LARGE SCALE GENOMIC DNA]</scope>
    <source>
        <strain evidence="1 2">ICMP 10754</strain>
    </source>
</reference>
<comment type="caution">
    <text evidence="1">The sequence shown here is derived from an EMBL/GenBank/DDBJ whole genome shotgun (WGS) entry which is preliminary data.</text>
</comment>
<dbReference type="Proteomes" id="UP000436911">
    <property type="component" value="Unassembled WGS sequence"/>
</dbReference>
<gene>
    <name evidence="1" type="ORF">DXT89_15495</name>
</gene>
<dbReference type="AlphaFoldDB" id="A0A368NHX6"/>
<evidence type="ECO:0000313" key="2">
    <source>
        <dbReference type="Proteomes" id="UP000436911"/>
    </source>
</evidence>
<accession>A0A368NHX6</accession>
<protein>
    <submittedName>
        <fullName evidence="1">Uncharacterized protein</fullName>
    </submittedName>
</protein>
<evidence type="ECO:0000313" key="1">
    <source>
        <dbReference type="EMBL" id="KAA3525952.1"/>
    </source>
</evidence>
<proteinExistence type="predicted"/>
<sequence>MELLFISRSLEEERKAASTLPLSLGPMANSHSSGTIAKIALILDREIRFLNLFKCEPLIKHASLLD</sequence>
<name>A0A368NHX6_AGRVI</name>
<organism evidence="1 2">
    <name type="scientific">Agrobacterium vitis</name>
    <name type="common">Rhizobium vitis</name>
    <dbReference type="NCBI Taxonomy" id="373"/>
    <lineage>
        <taxon>Bacteria</taxon>
        <taxon>Pseudomonadati</taxon>
        <taxon>Pseudomonadota</taxon>
        <taxon>Alphaproteobacteria</taxon>
        <taxon>Hyphomicrobiales</taxon>
        <taxon>Rhizobiaceae</taxon>
        <taxon>Rhizobium/Agrobacterium group</taxon>
        <taxon>Agrobacterium</taxon>
    </lineage>
</organism>
<dbReference type="EMBL" id="QUSG01000008">
    <property type="protein sequence ID" value="KAA3525952.1"/>
    <property type="molecule type" value="Genomic_DNA"/>
</dbReference>